<feature type="domain" description="N-acetyltransferase" evidence="3">
    <location>
        <begin position="8"/>
        <end position="150"/>
    </location>
</feature>
<dbReference type="GO" id="GO:0016747">
    <property type="term" value="F:acyltransferase activity, transferring groups other than amino-acyl groups"/>
    <property type="evidence" value="ECO:0007669"/>
    <property type="project" value="InterPro"/>
</dbReference>
<proteinExistence type="predicted"/>
<dbReference type="SUPFAM" id="SSF55729">
    <property type="entry name" value="Acyl-CoA N-acyltransferases (Nat)"/>
    <property type="match status" value="1"/>
</dbReference>
<name>A0A147K9W3_9BACI</name>
<dbReference type="PIRSF" id="PIRSF037732">
    <property type="entry name" value="YlbP_prd"/>
    <property type="match status" value="1"/>
</dbReference>
<dbReference type="Pfam" id="PF00583">
    <property type="entry name" value="Acetyltransf_1"/>
    <property type="match status" value="1"/>
</dbReference>
<dbReference type="CDD" id="cd04301">
    <property type="entry name" value="NAT_SF"/>
    <property type="match status" value="1"/>
</dbReference>
<keyword evidence="5" id="KW-1185">Reference proteome</keyword>
<dbReference type="PROSITE" id="PS51186">
    <property type="entry name" value="GNAT"/>
    <property type="match status" value="1"/>
</dbReference>
<dbReference type="InterPro" id="IPR016181">
    <property type="entry name" value="Acyl_CoA_acyltransferase"/>
</dbReference>
<dbReference type="PATRIC" id="fig|1150625.3.peg.1172"/>
<dbReference type="NCBIfam" id="NF010241">
    <property type="entry name" value="PRK13688.1"/>
    <property type="match status" value="1"/>
</dbReference>
<dbReference type="STRING" id="1150625.Q75_05595"/>
<protein>
    <recommendedName>
        <fullName evidence="3">N-acetyltransferase domain-containing protein</fullName>
    </recommendedName>
</protein>
<comment type="caution">
    <text evidence="4">The sequence shown here is derived from an EMBL/GenBank/DDBJ whole genome shotgun (WGS) entry which is preliminary data.</text>
</comment>
<dbReference type="InterPro" id="IPR017274">
    <property type="entry name" value="YlbP"/>
</dbReference>
<evidence type="ECO:0000313" key="4">
    <source>
        <dbReference type="EMBL" id="KUP07329.1"/>
    </source>
</evidence>
<dbReference type="InterPro" id="IPR000182">
    <property type="entry name" value="GNAT_dom"/>
</dbReference>
<organism evidence="4 5">
    <name type="scientific">Bacillus coahuilensis p1.1.43</name>
    <dbReference type="NCBI Taxonomy" id="1150625"/>
    <lineage>
        <taxon>Bacteria</taxon>
        <taxon>Bacillati</taxon>
        <taxon>Bacillota</taxon>
        <taxon>Bacilli</taxon>
        <taxon>Bacillales</taxon>
        <taxon>Bacillaceae</taxon>
        <taxon>Bacillus</taxon>
    </lineage>
</organism>
<dbReference type="EMBL" id="LDYG01000023">
    <property type="protein sequence ID" value="KUP07329.1"/>
    <property type="molecule type" value="Genomic_DNA"/>
</dbReference>
<dbReference type="Proteomes" id="UP000074108">
    <property type="component" value="Unassembled WGS sequence"/>
</dbReference>
<evidence type="ECO:0000256" key="2">
    <source>
        <dbReference type="ARBA" id="ARBA00023315"/>
    </source>
</evidence>
<evidence type="ECO:0000256" key="1">
    <source>
        <dbReference type="ARBA" id="ARBA00022679"/>
    </source>
</evidence>
<sequence>MAFNVEPLKINYRTLEEFKQFHEYGQQELSMLEDLQENIIENNSSSPFYGIYMGDKLVARMSLYRRASEDSDVFETKQKFLELWKLEVLPDYQSRGLGTRLVSYAKDYGIAIKTNSRMKSKDFWEKNGFIAPCYKIERDLGQNPMIWEPN</sequence>
<reference evidence="4 5" key="1">
    <citation type="journal article" date="2016" name="Front. Microbiol.">
        <title>Microevolution Analysis of Bacillus coahuilensis Unveils Differences in Phosphorus Acquisition Strategies and Their Regulation.</title>
        <authorList>
            <person name="Gomez-Lunar Z."/>
            <person name="Hernandez-Gonzalez I."/>
            <person name="Rodriguez-Torres M.D."/>
            <person name="Souza V."/>
            <person name="Olmedo-Alvarez G."/>
        </authorList>
    </citation>
    <scope>NUCLEOTIDE SEQUENCE [LARGE SCALE GENOMIC DNA]</scope>
    <source>
        <strain evidence="5">p1.1.43</strain>
    </source>
</reference>
<keyword evidence="2" id="KW-0012">Acyltransferase</keyword>
<dbReference type="AlphaFoldDB" id="A0A147K9W3"/>
<gene>
    <name evidence="4" type="ORF">Q75_05595</name>
</gene>
<keyword evidence="1" id="KW-0808">Transferase</keyword>
<dbReference type="RefSeq" id="WP_059350697.1">
    <property type="nucleotide sequence ID" value="NZ_LDYG01000023.1"/>
</dbReference>
<evidence type="ECO:0000259" key="3">
    <source>
        <dbReference type="PROSITE" id="PS51186"/>
    </source>
</evidence>
<accession>A0A147K9W3</accession>
<dbReference type="Gene3D" id="3.40.630.30">
    <property type="match status" value="1"/>
</dbReference>
<evidence type="ECO:0000313" key="5">
    <source>
        <dbReference type="Proteomes" id="UP000074108"/>
    </source>
</evidence>
<dbReference type="OrthoDB" id="2242710at2"/>